<protein>
    <submittedName>
        <fullName evidence="1">Uncharacterized protein</fullName>
    </submittedName>
</protein>
<organism evidence="1 2">
    <name type="scientific">Amphritea atlantica</name>
    <dbReference type="NCBI Taxonomy" id="355243"/>
    <lineage>
        <taxon>Bacteria</taxon>
        <taxon>Pseudomonadati</taxon>
        <taxon>Pseudomonadota</taxon>
        <taxon>Gammaproteobacteria</taxon>
        <taxon>Oceanospirillales</taxon>
        <taxon>Oceanospirillaceae</taxon>
        <taxon>Amphritea</taxon>
    </lineage>
</organism>
<dbReference type="RefSeq" id="WP_091354475.1">
    <property type="nucleotide sequence ID" value="NZ_AP025284.1"/>
</dbReference>
<proteinExistence type="predicted"/>
<sequence length="88" mass="10283">MNYLIINLPATYERQQLTFWGKPGKSDTTDHKDALVIEEEYININPERYDNGTTTSVILKEAVELHQGDWRELLNWENPNFMKKGEVA</sequence>
<keyword evidence="2" id="KW-1185">Reference proteome</keyword>
<evidence type="ECO:0000313" key="1">
    <source>
        <dbReference type="EMBL" id="SEQ24057.1"/>
    </source>
</evidence>
<name>A0A1H9EER8_9GAMM</name>
<dbReference type="STRING" id="355243.SAMN03080615_00856"/>
<dbReference type="Proteomes" id="UP000198749">
    <property type="component" value="Unassembled WGS sequence"/>
</dbReference>
<evidence type="ECO:0000313" key="2">
    <source>
        <dbReference type="Proteomes" id="UP000198749"/>
    </source>
</evidence>
<reference evidence="2" key="1">
    <citation type="submission" date="2016-10" db="EMBL/GenBank/DDBJ databases">
        <authorList>
            <person name="Varghese N."/>
            <person name="Submissions S."/>
        </authorList>
    </citation>
    <scope>NUCLEOTIDE SEQUENCE [LARGE SCALE GENOMIC DNA]</scope>
    <source>
        <strain evidence="2">DSM 18887</strain>
    </source>
</reference>
<dbReference type="AlphaFoldDB" id="A0A1H9EER8"/>
<accession>A0A1H9EER8</accession>
<dbReference type="OrthoDB" id="6124249at2"/>
<gene>
    <name evidence="1" type="ORF">SAMN03080615_00856</name>
</gene>
<dbReference type="EMBL" id="FOGB01000002">
    <property type="protein sequence ID" value="SEQ24057.1"/>
    <property type="molecule type" value="Genomic_DNA"/>
</dbReference>